<dbReference type="STRING" id="1515612.SKP52_06325"/>
<accession>A0A0A7PDX9</accession>
<evidence type="ECO:0000313" key="3">
    <source>
        <dbReference type="EMBL" id="AJA08190.1"/>
    </source>
</evidence>
<dbReference type="Pfam" id="PF00072">
    <property type="entry name" value="Response_reg"/>
    <property type="match status" value="1"/>
</dbReference>
<comment type="caution">
    <text evidence="1">Lacks conserved residue(s) required for the propagation of feature annotation.</text>
</comment>
<dbReference type="AlphaFoldDB" id="A0A0A7PDX9"/>
<dbReference type="EMBL" id="CP009122">
    <property type="protein sequence ID" value="AJA08190.1"/>
    <property type="molecule type" value="Genomic_DNA"/>
</dbReference>
<dbReference type="InterPro" id="IPR011006">
    <property type="entry name" value="CheY-like_superfamily"/>
</dbReference>
<proteinExistence type="predicted"/>
<dbReference type="GO" id="GO:0000160">
    <property type="term" value="P:phosphorelay signal transduction system"/>
    <property type="evidence" value="ECO:0007669"/>
    <property type="project" value="InterPro"/>
</dbReference>
<dbReference type="SUPFAM" id="SSF52172">
    <property type="entry name" value="CheY-like"/>
    <property type="match status" value="1"/>
</dbReference>
<dbReference type="RefSeq" id="WP_039572895.1">
    <property type="nucleotide sequence ID" value="NZ_CP009122.1"/>
</dbReference>
<dbReference type="Proteomes" id="UP000030907">
    <property type="component" value="Chromosome"/>
</dbReference>
<dbReference type="PROSITE" id="PS50110">
    <property type="entry name" value="RESPONSE_REGULATORY"/>
    <property type="match status" value="1"/>
</dbReference>
<dbReference type="Gene3D" id="3.40.50.2300">
    <property type="match status" value="1"/>
</dbReference>
<reference evidence="3 4" key="1">
    <citation type="journal article" date="2015" name="Int. J. Syst. Evol. Microbiol.">
        <title>Description of Sphingopyxis fribergensis sp. nov. - a soil bacterium with the ability to degrade styrene and phenylacetic acid.</title>
        <authorList>
            <person name="Oelschlagel M."/>
            <person name="Ruckert C."/>
            <person name="Kalinowski J."/>
            <person name="Schmidt G."/>
            <person name="Schlomann M."/>
            <person name="Tischler D."/>
        </authorList>
    </citation>
    <scope>NUCLEOTIDE SEQUENCE [LARGE SCALE GENOMIC DNA]</scope>
    <source>
        <strain evidence="3 4">Kp5.2</strain>
    </source>
</reference>
<gene>
    <name evidence="3" type="ORF">SKP52_06325</name>
</gene>
<evidence type="ECO:0000256" key="1">
    <source>
        <dbReference type="PROSITE-ProRule" id="PRU00169"/>
    </source>
</evidence>
<dbReference type="HOGENOM" id="CLU_2510973_0_0_5"/>
<dbReference type="InterPro" id="IPR001789">
    <property type="entry name" value="Sig_transdc_resp-reg_receiver"/>
</dbReference>
<protein>
    <recommendedName>
        <fullName evidence="2">Response regulatory domain-containing protein</fullName>
    </recommendedName>
</protein>
<sequence>MTTTADYEPPLVLIVDDDKEVRTAIGELMLSVGIAASCYGSTHELLESPLIERAGCLVLEVRMPGSSGLDLQHHLTKAGITKPRS</sequence>
<organism evidence="3 4">
    <name type="scientific">Sphingopyxis fribergensis</name>
    <dbReference type="NCBI Taxonomy" id="1515612"/>
    <lineage>
        <taxon>Bacteria</taxon>
        <taxon>Pseudomonadati</taxon>
        <taxon>Pseudomonadota</taxon>
        <taxon>Alphaproteobacteria</taxon>
        <taxon>Sphingomonadales</taxon>
        <taxon>Sphingomonadaceae</taxon>
        <taxon>Sphingopyxis</taxon>
    </lineage>
</organism>
<feature type="domain" description="Response regulatory" evidence="2">
    <location>
        <begin position="11"/>
        <end position="85"/>
    </location>
</feature>
<keyword evidence="4" id="KW-1185">Reference proteome</keyword>
<evidence type="ECO:0000313" key="4">
    <source>
        <dbReference type="Proteomes" id="UP000030907"/>
    </source>
</evidence>
<name>A0A0A7PDX9_9SPHN</name>
<evidence type="ECO:0000259" key="2">
    <source>
        <dbReference type="PROSITE" id="PS50110"/>
    </source>
</evidence>
<dbReference type="KEGG" id="sphk:SKP52_06325"/>